<reference evidence="10 11" key="1">
    <citation type="submission" date="2017-07" db="EMBL/GenBank/DDBJ databases">
        <title>Genomes of Fischerella (Mastigocladus) sp. strains.</title>
        <authorList>
            <person name="Miller S.R."/>
        </authorList>
    </citation>
    <scope>NUCLEOTIDE SEQUENCE [LARGE SCALE GENOMIC DNA]</scope>
    <source>
        <strain evidence="10 11">CCMEE 5268</strain>
    </source>
</reference>
<feature type="transmembrane region" description="Helical" evidence="9">
    <location>
        <begin position="306"/>
        <end position="327"/>
    </location>
</feature>
<feature type="transmembrane region" description="Helical" evidence="9">
    <location>
        <begin position="333"/>
        <end position="356"/>
    </location>
</feature>
<organism evidence="10 11">
    <name type="scientific">Fischerella thermalis CCMEE 5268</name>
    <dbReference type="NCBI Taxonomy" id="2019662"/>
    <lineage>
        <taxon>Bacteria</taxon>
        <taxon>Bacillati</taxon>
        <taxon>Cyanobacteriota</taxon>
        <taxon>Cyanophyceae</taxon>
        <taxon>Nostocales</taxon>
        <taxon>Hapalosiphonaceae</taxon>
        <taxon>Fischerella</taxon>
    </lineage>
</organism>
<dbReference type="GO" id="GO:0008120">
    <property type="term" value="F:ceramide glucosyltransferase activity"/>
    <property type="evidence" value="ECO:0007669"/>
    <property type="project" value="TreeGrafter"/>
</dbReference>
<comment type="subcellular location">
    <subcellularLocation>
        <location evidence="1">Membrane</location>
        <topology evidence="1">Multi-pass membrane protein</topology>
    </subcellularLocation>
</comment>
<evidence type="ECO:0000256" key="1">
    <source>
        <dbReference type="ARBA" id="ARBA00004141"/>
    </source>
</evidence>
<keyword evidence="4" id="KW-0328">Glycosyltransferase</keyword>
<protein>
    <submittedName>
        <fullName evidence="10">Glycosyl transferase</fullName>
    </submittedName>
</protein>
<evidence type="ECO:0000313" key="11">
    <source>
        <dbReference type="Proteomes" id="UP000235025"/>
    </source>
</evidence>
<dbReference type="Pfam" id="PF13506">
    <property type="entry name" value="Glyco_transf_21"/>
    <property type="match status" value="1"/>
</dbReference>
<evidence type="ECO:0000256" key="2">
    <source>
        <dbReference type="ARBA" id="ARBA00004760"/>
    </source>
</evidence>
<comment type="caution">
    <text evidence="10">The sequence shown here is derived from an EMBL/GenBank/DDBJ whole genome shotgun (WGS) entry which is preliminary data.</text>
</comment>
<keyword evidence="8 9" id="KW-0472">Membrane</keyword>
<dbReference type="AlphaFoldDB" id="A0A2N6KGL1"/>
<dbReference type="InterPro" id="IPR029044">
    <property type="entry name" value="Nucleotide-diphossugar_trans"/>
</dbReference>
<dbReference type="Gene3D" id="3.90.550.10">
    <property type="entry name" value="Spore Coat Polysaccharide Biosynthesis Protein SpsA, Chain A"/>
    <property type="match status" value="1"/>
</dbReference>
<accession>A0A2N6KGL1</accession>
<dbReference type="GO" id="GO:0006679">
    <property type="term" value="P:glucosylceramide biosynthetic process"/>
    <property type="evidence" value="ECO:0007669"/>
    <property type="project" value="TreeGrafter"/>
</dbReference>
<comment type="pathway">
    <text evidence="2">Lipid metabolism; sphingolipid metabolism.</text>
</comment>
<name>A0A2N6KGL1_9CYAN</name>
<dbReference type="PANTHER" id="PTHR12726:SF0">
    <property type="entry name" value="CERAMIDE GLUCOSYLTRANSFERASE"/>
    <property type="match status" value="1"/>
</dbReference>
<proteinExistence type="predicted"/>
<dbReference type="GO" id="GO:0016020">
    <property type="term" value="C:membrane"/>
    <property type="evidence" value="ECO:0007669"/>
    <property type="project" value="UniProtKB-SubCell"/>
</dbReference>
<gene>
    <name evidence="10" type="ORF">CEN50_11205</name>
</gene>
<feature type="transmembrane region" description="Helical" evidence="9">
    <location>
        <begin position="281"/>
        <end position="299"/>
    </location>
</feature>
<sequence length="379" mass="42848">MIIILEIIFLTLMLGSVVFYIACAICTHQFFASTQQQIPSNQDVPVSIMVSVSGLDEGAWENWSSLCKQNYPNYEVLFGVTDPKDSAVPLLKRLVATFPDQVRLFIGLEPRGVNYKDSNLSYLLEQSQHEVIIFADGDIRVNPDYIRTLVSPLLNGTADVVTSAYIGYNPQYLAAAVASFGRCVDFIPSLLIARRLDDGLRLTVGVTIATRKTTLADFGGLHLNRIGSDYNLGKRAAQAGYEVELSPHILEWDTGRENLKQVFTRELRWARTIRYNRGAQYYTMAFCYGTVYCIPLLLLSGFAGWAVAMCLTTIIIRYMQVLVSIFSMNCPKLLRWLWIIPLRDSLSFIVWVMGAFGQRIYWRGRYLRVEGDGVISPWK</sequence>
<evidence type="ECO:0000256" key="8">
    <source>
        <dbReference type="ARBA" id="ARBA00023136"/>
    </source>
</evidence>
<evidence type="ECO:0000313" key="10">
    <source>
        <dbReference type="EMBL" id="PLZ98447.1"/>
    </source>
</evidence>
<dbReference type="PANTHER" id="PTHR12726">
    <property type="entry name" value="CERAMIDE GLUCOSYLTRANSFERASE"/>
    <property type="match status" value="1"/>
</dbReference>
<keyword evidence="6 9" id="KW-0812">Transmembrane</keyword>
<evidence type="ECO:0000256" key="9">
    <source>
        <dbReference type="SAM" id="Phobius"/>
    </source>
</evidence>
<evidence type="ECO:0000256" key="4">
    <source>
        <dbReference type="ARBA" id="ARBA00022676"/>
    </source>
</evidence>
<dbReference type="InterPro" id="IPR025993">
    <property type="entry name" value="Ceramide_glucosylTrfase"/>
</dbReference>
<evidence type="ECO:0000256" key="3">
    <source>
        <dbReference type="ARBA" id="ARBA00004991"/>
    </source>
</evidence>
<evidence type="ECO:0000256" key="7">
    <source>
        <dbReference type="ARBA" id="ARBA00022989"/>
    </source>
</evidence>
<keyword evidence="5 10" id="KW-0808">Transferase</keyword>
<comment type="pathway">
    <text evidence="3">Sphingolipid metabolism.</text>
</comment>
<feature type="transmembrane region" description="Helical" evidence="9">
    <location>
        <begin position="7"/>
        <end position="31"/>
    </location>
</feature>
<dbReference type="SUPFAM" id="SSF53448">
    <property type="entry name" value="Nucleotide-diphospho-sugar transferases"/>
    <property type="match status" value="1"/>
</dbReference>
<evidence type="ECO:0000256" key="5">
    <source>
        <dbReference type="ARBA" id="ARBA00022679"/>
    </source>
</evidence>
<evidence type="ECO:0000256" key="6">
    <source>
        <dbReference type="ARBA" id="ARBA00022692"/>
    </source>
</evidence>
<dbReference type="EMBL" id="NMQA01000120">
    <property type="protein sequence ID" value="PLZ98447.1"/>
    <property type="molecule type" value="Genomic_DNA"/>
</dbReference>
<dbReference type="Proteomes" id="UP000235025">
    <property type="component" value="Unassembled WGS sequence"/>
</dbReference>
<keyword evidence="7 9" id="KW-1133">Transmembrane helix</keyword>
<dbReference type="RefSeq" id="WP_102172726.1">
    <property type="nucleotide sequence ID" value="NZ_NMQA01000120.1"/>
</dbReference>